<keyword evidence="1" id="KW-0732">Signal</keyword>
<evidence type="ECO:0000313" key="2">
    <source>
        <dbReference type="EMBL" id="KUM59628.1"/>
    </source>
</evidence>
<dbReference type="AlphaFoldDB" id="A0A124GQY9"/>
<evidence type="ECO:0000256" key="1">
    <source>
        <dbReference type="SAM" id="SignalP"/>
    </source>
</evidence>
<keyword evidence="3" id="KW-1185">Reference proteome</keyword>
<organism evidence="2 3">
    <name type="scientific">Penicillium freii</name>
    <dbReference type="NCBI Taxonomy" id="48697"/>
    <lineage>
        <taxon>Eukaryota</taxon>
        <taxon>Fungi</taxon>
        <taxon>Dikarya</taxon>
        <taxon>Ascomycota</taxon>
        <taxon>Pezizomycotina</taxon>
        <taxon>Eurotiomycetes</taxon>
        <taxon>Eurotiomycetidae</taxon>
        <taxon>Eurotiales</taxon>
        <taxon>Aspergillaceae</taxon>
        <taxon>Penicillium</taxon>
    </lineage>
</organism>
<accession>A0A124GQY9</accession>
<feature type="signal peptide" evidence="1">
    <location>
        <begin position="1"/>
        <end position="30"/>
    </location>
</feature>
<protein>
    <recommendedName>
        <fullName evidence="4">Secreted protein</fullName>
    </recommendedName>
</protein>
<proteinExistence type="predicted"/>
<feature type="chain" id="PRO_5007172503" description="Secreted protein" evidence="1">
    <location>
        <begin position="31"/>
        <end position="77"/>
    </location>
</feature>
<dbReference type="EMBL" id="LLXE01000214">
    <property type="protein sequence ID" value="KUM59628.1"/>
    <property type="molecule type" value="Genomic_DNA"/>
</dbReference>
<dbReference type="Proteomes" id="UP000055045">
    <property type="component" value="Unassembled WGS sequence"/>
</dbReference>
<name>A0A124GQY9_PENFR</name>
<comment type="caution">
    <text evidence="2">The sequence shown here is derived from an EMBL/GenBank/DDBJ whole genome shotgun (WGS) entry which is preliminary data.</text>
</comment>
<sequence length="77" mass="8876">MLIVKSAPSTFHLSLLFLSLSLSHTLLSLCKPPLPPLQLMVTLSWPVVDWHVGRLWLSFSFHSIIYHDWLIPIVFHT</sequence>
<evidence type="ECO:0008006" key="4">
    <source>
        <dbReference type="Google" id="ProtNLM"/>
    </source>
</evidence>
<gene>
    <name evidence="2" type="ORF">ACN42_g7509</name>
</gene>
<evidence type="ECO:0000313" key="3">
    <source>
        <dbReference type="Proteomes" id="UP000055045"/>
    </source>
</evidence>
<reference evidence="2 3" key="1">
    <citation type="submission" date="2015-10" db="EMBL/GenBank/DDBJ databases">
        <title>Genome sequencing of Penicillium freii.</title>
        <authorList>
            <person name="Nguyen H.D."/>
            <person name="Visagie C.M."/>
            <person name="Seifert K.A."/>
        </authorList>
    </citation>
    <scope>NUCLEOTIDE SEQUENCE [LARGE SCALE GENOMIC DNA]</scope>
    <source>
        <strain evidence="2 3">DAOM 242723</strain>
    </source>
</reference>